<gene>
    <name evidence="1" type="ORF">L3Q82_014342</name>
</gene>
<sequence length="1481" mass="164448">MATKTTTTTTAAPLKQALKAHFGFDSFRSKIQEDVVKAVVRGDRDVFVCMPTGAGKSLCYQLPAVQAEGITLVISPLIALIQDQVDRLRSLNIPACSINSKLPAGERRLILADLGSSSPKLKLLYITPEMVASPSFQPCLTGLCSRGLLSYLAVDEAHCVSQWGHDFRPDYLKLGELRARLPGVPCLALTATTRPRTELLPNPYVHLHAFIKKALAQDSGSNAQGCGIVYCRTREGCETVAHQLTKLGVLAKPYHAGLKAADRTEVQNEWMQGKVLVIVATISFGMGVDKASVRFVAHWNLAKSLASYYQESGRAGRDGLPSSCRTYYSAKDKEQLDFLIRQEVSRRQEKRGSAKETDKAAITDFGAMVSYCMQEACRHATISKFFGDKMPNCAGACDYCCNPKVVRAQLERAAALSTKTEAQSKEPKGPFGYQPGLYEGGKKGYGFERQDNLSSDAGFTPRRYDDGDGDGSEEDNTKRKKEFSDMFKKQMSLRKGGDSQREDFVPPDADCPLREASSQRIPRLTVKAREHCLSLLQEALYGHQGAEDDLGDTLSLAADIEHEVFKSSKSSNLYKAAVLKKVSEMKKTATTGGGRESDNTNSSSDLKPKEEASCSSFAEELQGFTSASEIYSMKRKRVGAGQRGSSNPFMTAKDLLKTSTSDTVSDTGTESGGYYKDSSGGARESNKGASSSAVTSSIRARANAVASSLSSPTKAGRAMSKKQQKLVEAAKCSRNISQYFARKQTTEQSQEEPESSTGFDAMSPQTTMVVPQENDNQQERLPVTAEAVEMIPVDLEIQDEIQEEIKEDEIVITDEEEENHNMETMKLEQVQDASKESTTEPNKRDEETKASLTARLTDNVKVNRESPPPAKRACLTDSRSRKVTFNPNVQERALHPINEPPKPVMLKEAADIVVRYLDPFYTQGKFATKELFKSFARYLSHLLAEGENRGKGQVKAEAKALIKKFFSKVQRCRMEEFVTEEEEPWYDQRDLEQGEASCLRSLSLFGELLSSPHFLLFMSVLLSWLLSDLHLAAELGKTLLERNKELEDSLQQMYINNEEQVQEIEYLSKQLEMLREMNEQHAKVYEQLDVTARELEITNEKLVLESKASQQKIDRLMGTMETLQGQVDSLTARVDELRTLEELRVRREKKERRKTVHSFPCLKELCTAPRYEDGFLLANPGSVDLAERKPADEENERLRDIVSSLRSAMATERSKRENAERECATVLQEFERLEQRLLGAEGCQLRVQELEAELQEMQQLRKSRMCLMGGMEDGLETLLNNGPEMDTPEEDVGLDEGGEEGAGEAGGTGQQGGPVRKSCSDTALNAISARDASGRRQGSYALHANGVRKRGMSILREVDEQYHALLEKYEELLGKCRRHEESLCHAGVQTSRPVSRDPSMKEYSMVSPGPSTSGAVATPPTPPQTPSTPEALEGISRQVEQVDKRLSQNTPEYKALFKEIFSRLQKTKSDINSTKSRKGHK</sequence>
<evidence type="ECO:0000313" key="2">
    <source>
        <dbReference type="Proteomes" id="UP000831701"/>
    </source>
</evidence>
<evidence type="ECO:0000313" key="1">
    <source>
        <dbReference type="EMBL" id="KAI3360007.1"/>
    </source>
</evidence>
<proteinExistence type="predicted"/>
<name>A0ACB8VYL5_9TELE</name>
<dbReference type="Proteomes" id="UP000831701">
    <property type="component" value="Chromosome 17"/>
</dbReference>
<protein>
    <submittedName>
        <fullName evidence="1">Uncharacterized protein</fullName>
    </submittedName>
</protein>
<comment type="caution">
    <text evidence="1">The sequence shown here is derived from an EMBL/GenBank/DDBJ whole genome shotgun (WGS) entry which is preliminary data.</text>
</comment>
<accession>A0ACB8VYL5</accession>
<dbReference type="EMBL" id="CM041547">
    <property type="protein sequence ID" value="KAI3360007.1"/>
    <property type="molecule type" value="Genomic_DNA"/>
</dbReference>
<keyword evidence="2" id="KW-1185">Reference proteome</keyword>
<organism evidence="1 2">
    <name type="scientific">Scortum barcoo</name>
    <name type="common">barcoo grunter</name>
    <dbReference type="NCBI Taxonomy" id="214431"/>
    <lineage>
        <taxon>Eukaryota</taxon>
        <taxon>Metazoa</taxon>
        <taxon>Chordata</taxon>
        <taxon>Craniata</taxon>
        <taxon>Vertebrata</taxon>
        <taxon>Euteleostomi</taxon>
        <taxon>Actinopterygii</taxon>
        <taxon>Neopterygii</taxon>
        <taxon>Teleostei</taxon>
        <taxon>Neoteleostei</taxon>
        <taxon>Acanthomorphata</taxon>
        <taxon>Eupercaria</taxon>
        <taxon>Centrarchiformes</taxon>
        <taxon>Terapontoidei</taxon>
        <taxon>Terapontidae</taxon>
        <taxon>Scortum</taxon>
    </lineage>
</organism>
<reference evidence="1" key="1">
    <citation type="submission" date="2022-04" db="EMBL/GenBank/DDBJ databases">
        <title>Jade perch genome.</title>
        <authorList>
            <person name="Chao B."/>
        </authorList>
    </citation>
    <scope>NUCLEOTIDE SEQUENCE</scope>
    <source>
        <strain evidence="1">CB-2022</strain>
    </source>
</reference>